<evidence type="ECO:0000313" key="8">
    <source>
        <dbReference type="EMBL" id="EPD99232.1"/>
    </source>
</evidence>
<evidence type="ECO:0000256" key="5">
    <source>
        <dbReference type="SAM" id="MobiDB-lite"/>
    </source>
</evidence>
<dbReference type="GO" id="GO:0016020">
    <property type="term" value="C:membrane"/>
    <property type="evidence" value="ECO:0007669"/>
    <property type="project" value="UniProtKB-SubCell"/>
</dbReference>
<keyword evidence="4 6" id="KW-0472">Membrane</keyword>
<dbReference type="Proteomes" id="UP000014400">
    <property type="component" value="Unassembled WGS sequence"/>
</dbReference>
<evidence type="ECO:0000256" key="2">
    <source>
        <dbReference type="ARBA" id="ARBA00022692"/>
    </source>
</evidence>
<dbReference type="STRING" id="1203554.HMPREF1476_01269"/>
<dbReference type="GO" id="GO:0055085">
    <property type="term" value="P:transmembrane transport"/>
    <property type="evidence" value="ECO:0007669"/>
    <property type="project" value="InterPro"/>
</dbReference>
<evidence type="ECO:0000313" key="9">
    <source>
        <dbReference type="Proteomes" id="UP000014400"/>
    </source>
</evidence>
<evidence type="ECO:0000256" key="3">
    <source>
        <dbReference type="ARBA" id="ARBA00022989"/>
    </source>
</evidence>
<dbReference type="HOGENOM" id="CLU_789682_0_0_4"/>
<dbReference type="InterPro" id="IPR037682">
    <property type="entry name" value="TonB_C"/>
</dbReference>
<keyword evidence="2 6" id="KW-0812">Transmembrane</keyword>
<name>S3BYW2_9BURK</name>
<feature type="compositionally biased region" description="Basic and acidic residues" evidence="5">
    <location>
        <begin position="169"/>
        <end position="205"/>
    </location>
</feature>
<protein>
    <submittedName>
        <fullName evidence="8">TonB family domain-containing protein</fullName>
    </submittedName>
</protein>
<feature type="compositionally biased region" description="Basic and acidic residues" evidence="5">
    <location>
        <begin position="75"/>
        <end position="100"/>
    </location>
</feature>
<comment type="caution">
    <text evidence="8">The sequence shown here is derived from an EMBL/GenBank/DDBJ whole genome shotgun (WGS) entry which is preliminary data.</text>
</comment>
<dbReference type="SUPFAM" id="SSF74653">
    <property type="entry name" value="TolA/TonB C-terminal domain"/>
    <property type="match status" value="1"/>
</dbReference>
<organism evidence="8 9">
    <name type="scientific">Sutterella wadsworthensis HGA0223</name>
    <dbReference type="NCBI Taxonomy" id="1203554"/>
    <lineage>
        <taxon>Bacteria</taxon>
        <taxon>Pseudomonadati</taxon>
        <taxon>Pseudomonadota</taxon>
        <taxon>Betaproteobacteria</taxon>
        <taxon>Burkholderiales</taxon>
        <taxon>Sutterellaceae</taxon>
        <taxon>Sutterella</taxon>
    </lineage>
</organism>
<comment type="subcellular location">
    <subcellularLocation>
        <location evidence="1">Membrane</location>
        <topology evidence="1">Single-pass membrane protein</topology>
    </subcellularLocation>
</comment>
<feature type="compositionally biased region" description="Gly residues" evidence="5">
    <location>
        <begin position="65"/>
        <end position="74"/>
    </location>
</feature>
<dbReference type="InterPro" id="IPR006260">
    <property type="entry name" value="TonB/TolA_C"/>
</dbReference>
<evidence type="ECO:0000256" key="6">
    <source>
        <dbReference type="SAM" id="Phobius"/>
    </source>
</evidence>
<feature type="transmembrane region" description="Helical" evidence="6">
    <location>
        <begin position="6"/>
        <end position="31"/>
    </location>
</feature>
<sequence length="351" mass="36362">MSPKPLSWQAALSASVVIHALLVGGIGLIFFQSAPVGGSGMLTVDLGGPAGNAGGLGDMHQDGRLGNGGAGGDGAKSHSKDRRLEPTDEPEKSLAPKTEGETLDEPPKAAAAETSLDSKPTPKAPELTSTQPTADSGDEQVKSAQAKPILKRQNPQPQVSENIKPVSKPKRENSEGKAYKGETQKPAPLKEKASASETDGKDGKTKHVNAGSGGAVGASGTADGKAQTEGSGVGDGQGTAFGSGNFIANGDGSYTALGSGGISYKILSEATPRYPRAARSIGFNKVVRVRVKFLVGLDGQVETTEIFTRNIPDLGFKEAAVEAVKKMKFAPIYHQGRNIKVYFQKTIVFQP</sequence>
<gene>
    <name evidence="8" type="ORF">HMPREF1476_01269</name>
</gene>
<accession>S3BYW2</accession>
<feature type="domain" description="TonB C-terminal" evidence="7">
    <location>
        <begin position="272"/>
        <end position="350"/>
    </location>
</feature>
<dbReference type="NCBIfam" id="TIGR01352">
    <property type="entry name" value="tonB_Cterm"/>
    <property type="match status" value="1"/>
</dbReference>
<proteinExistence type="predicted"/>
<dbReference type="eggNOG" id="COG0810">
    <property type="taxonomic scope" value="Bacteria"/>
</dbReference>
<keyword evidence="3 6" id="KW-1133">Transmembrane helix</keyword>
<reference evidence="8 9" key="1">
    <citation type="submission" date="2013-04" db="EMBL/GenBank/DDBJ databases">
        <title>The Genome Sequence of Sutterella wadsworthensis HGA0223.</title>
        <authorList>
            <consortium name="The Broad Institute Genomics Platform"/>
            <person name="Earl A."/>
            <person name="Ward D."/>
            <person name="Feldgarden M."/>
            <person name="Gevers D."/>
            <person name="Schmidt T.M."/>
            <person name="Dover J."/>
            <person name="Dai D."/>
            <person name="Walker B."/>
            <person name="Young S."/>
            <person name="Zeng Q."/>
            <person name="Gargeya S."/>
            <person name="Fitzgerald M."/>
            <person name="Haas B."/>
            <person name="Abouelleil A."/>
            <person name="Allen A.W."/>
            <person name="Alvarado L."/>
            <person name="Arachchi H.M."/>
            <person name="Berlin A.M."/>
            <person name="Chapman S.B."/>
            <person name="Gainer-Dewar J."/>
            <person name="Goldberg J."/>
            <person name="Griggs A."/>
            <person name="Gujja S."/>
            <person name="Hansen M."/>
            <person name="Howarth C."/>
            <person name="Imamovic A."/>
            <person name="Ireland A."/>
            <person name="Larimer J."/>
            <person name="McCowan C."/>
            <person name="Murphy C."/>
            <person name="Pearson M."/>
            <person name="Poon T.W."/>
            <person name="Priest M."/>
            <person name="Roberts A."/>
            <person name="Saif S."/>
            <person name="Shea T."/>
            <person name="Sisk P."/>
            <person name="Sykes S."/>
            <person name="Wortman J."/>
            <person name="Nusbaum C."/>
            <person name="Birren B."/>
        </authorList>
    </citation>
    <scope>NUCLEOTIDE SEQUENCE [LARGE SCALE GENOMIC DNA]</scope>
    <source>
        <strain evidence="8 9">HGA0223</strain>
    </source>
</reference>
<dbReference type="EMBL" id="ATCF01000017">
    <property type="protein sequence ID" value="EPD99232.1"/>
    <property type="molecule type" value="Genomic_DNA"/>
</dbReference>
<dbReference type="AlphaFoldDB" id="S3BYW2"/>
<keyword evidence="9" id="KW-1185">Reference proteome</keyword>
<feature type="region of interest" description="Disordered" evidence="5">
    <location>
        <begin position="53"/>
        <end position="237"/>
    </location>
</feature>
<evidence type="ECO:0000256" key="4">
    <source>
        <dbReference type="ARBA" id="ARBA00023136"/>
    </source>
</evidence>
<dbReference type="Gene3D" id="3.30.1150.10">
    <property type="match status" value="1"/>
</dbReference>
<dbReference type="Pfam" id="PF03544">
    <property type="entry name" value="TonB_C"/>
    <property type="match status" value="1"/>
</dbReference>
<evidence type="ECO:0000256" key="1">
    <source>
        <dbReference type="ARBA" id="ARBA00004167"/>
    </source>
</evidence>
<evidence type="ECO:0000259" key="7">
    <source>
        <dbReference type="Pfam" id="PF03544"/>
    </source>
</evidence>
<dbReference type="PATRIC" id="fig|1203554.3.peg.1329"/>